<reference evidence="2" key="1">
    <citation type="submission" date="2021-01" db="EMBL/GenBank/DDBJ databases">
        <authorList>
            <person name="Corre E."/>
            <person name="Pelletier E."/>
            <person name="Niang G."/>
            <person name="Scheremetjew M."/>
            <person name="Finn R."/>
            <person name="Kale V."/>
            <person name="Holt S."/>
            <person name="Cochrane G."/>
            <person name="Meng A."/>
            <person name="Brown T."/>
            <person name="Cohen L."/>
        </authorList>
    </citation>
    <scope>NUCLEOTIDE SEQUENCE</scope>
    <source>
        <strain evidence="2">MM31A-1</strain>
    </source>
</reference>
<protein>
    <submittedName>
        <fullName evidence="2">Uncharacterized protein</fullName>
    </submittedName>
</protein>
<evidence type="ECO:0000313" key="2">
    <source>
        <dbReference type="EMBL" id="CAE0468131.1"/>
    </source>
</evidence>
<gene>
    <name evidence="2" type="ORF">CDEB00056_LOCUS12984</name>
</gene>
<feature type="compositionally biased region" description="Polar residues" evidence="1">
    <location>
        <begin position="89"/>
        <end position="118"/>
    </location>
</feature>
<proteinExistence type="predicted"/>
<dbReference type="EMBL" id="HBIO01016873">
    <property type="protein sequence ID" value="CAE0468131.1"/>
    <property type="molecule type" value="Transcribed_RNA"/>
</dbReference>
<sequence>MMVLLEMPYVIVTISGVQITVSHPFLDKIIRALFLIDSPHGDYYLSFFATFLFCLCLYRINAFSRPPPVQRKLLPRRPALQILFKPDDISSTPQHRQQRNASSVEARESATTGNATSDTMEDSSHFNNDDDTDSSASFTAGSSKPREPIVSPQDLPDGFAPLLSSSQMELMYEELTADLLHASHVQGSIRIKHGRHEIPLDKDNSRPQLIFDIPKEGCKLTAVAALGSDGFSSKDDLDVTKLTKDRSLPMVKHAGVTMNPPIPLLNVAPTLIHFPTLFEDNVVKYTLRRLQIVRYIIDIIKSISSFIEKVLWILESKCQIHLGKVSITPIYKGAERSGINGEVYNEPQWRLSLAFSGHAIIFGWIPIPFVNIALPTWIIPHPHALLQHLLSSQPLASGRVNREKIAEKRIIIAILGTLESWDLNIEAVATPPALSVDLALPGGITMAVEAMHGTDVSGGRVRGGVESVVRGSGGGLGMVESNSNSDTLSSCTMFSDNEKRQRFRKHRPATNRKKTILKSTPQLSKVFDANSLVPWKFKLSMKGEMDADRIAMVFSEISATHDPISDKNQPIGNNTDISGSKITASGKVVICRPDAAALEKAYTQETNIPRKISTSQLHTLALGSECMPVAATILYPYETTSTTKRQKNLLKYDYSFDIGEDTSIDAVSLSVGASHPMLKGGTIITTILESIYAHGSLSARDNSILNTGELKRKRNILKHLPAVDFTAGIQNIFIPEESMSYSDDAQTKCIPELFGGQMMVRVTGGFEEVNRLRKTGETNPPASSVSSKKLAPSRQESQDLYVSDGINVLLDFGIDSVALNNQTNVNEFPELDIFGHQKLISTIAGSVDGTIGFHLRPQDLDEVTRSISKNFLNPLEAYEIDFSGSNVYVKISEANATLGHRRLIIPSETTIGVHIVNSIVDMSFDGNTETEVNWDFQGSSPILQKVEIGLDPGRCLHEEKESVNLLIYALRQGRFNLNVSSVGGLTITQAVTTRANREGLYDWKFFNAIVSPDDQSAAHILKVLHDKITMSKLLQVVKLINGDLERVLSYIVKQAWRAKEIFDSEGVSDPGHAIPGHKMARLLSMFLCGDASQVNDVMPIVLRVVQGDGLDVMKTKELLQKNLDIYENYAPEIDRATRWAETMFGSIEAPKPFVEKLGPLSLSPRYLSLFTYYPTAKEIYDTLSEKCHLPLDPSFSAIVSTLAPYLSFPQIEYILQVRPACDWQPVDLRRLRYVYSVKKKVLEISESYGGLSFMPQSFFVSVFVGEATRGSLRAWSDRRFQHNHTLQRSLSMKTEKASNESTLHALRRSRRTNFSSESLKKLENFQPALLSPAGRIASVTDISNLKKANKTLDSSRSVKSKMDSAASSYEAFDVGDSLLGPEDVAILLQAGLTSSMKGSTVVQLNQRMLLDLMASQPRLFSIAVLCEIGNQSARGLTSALLALLDLDQSSFREFHRLDMHQLMESWLPGLTMPQREDYLAGGRWARLSYYDAIFSVASSILEEAEVCLSFKSYIQLVRHNLESDPIPTAKEITTLAEDSSVLSEVNLLDAPEEGSKLALCISRAKEMIAAADEEGLKALNSMHVLDKKLKDGDTVRKSAVELYHKAFEACRDVLRFDKLAFHAEWLKSFYRRNFDALMVKSVFDNIDDNIDDVREWMTRLNTRPALETKDPMSAFQENLVSFVKNEKNHSIDFMHPEKHNEQDIIDAIINLIFFDDKEKMIIKKDPLARLLIGNPNGDYDFTIISAMGVITEGKNGLELDSALQRLKNHRGVDTVRADTGTARSLEYNATQIQAAIDEVHALEKPYGLLGYSQGCPNSLLAESLLLSGSPSQQEKLTKPGSNLVCRQLLFSAANGSMHGPATEAKIHRLIVMCESFFKYQQGYCSRAFIETVLSTLTNLMDSSQFQKFAAGGGRTFLHEGCRSFWREAQHLPNVPTCCLRGVMEENTTPESLEMISNLLTKVAGSHLHDSQVHVYDAVGRPVYTKNRNAKVLEKCEMGGAIQRTHHWSPLEDEVKFVRTQKDIENGTFLCAKDRHVFPWVDVNARFGFIKYTDNTDDKASA</sequence>
<accession>A0A7S3VB24</accession>
<evidence type="ECO:0000256" key="1">
    <source>
        <dbReference type="SAM" id="MobiDB-lite"/>
    </source>
</evidence>
<feature type="region of interest" description="Disordered" evidence="1">
    <location>
        <begin position="87"/>
        <end position="161"/>
    </location>
</feature>
<organism evidence="2">
    <name type="scientific">Chaetoceros debilis</name>
    <dbReference type="NCBI Taxonomy" id="122233"/>
    <lineage>
        <taxon>Eukaryota</taxon>
        <taxon>Sar</taxon>
        <taxon>Stramenopiles</taxon>
        <taxon>Ochrophyta</taxon>
        <taxon>Bacillariophyta</taxon>
        <taxon>Coscinodiscophyceae</taxon>
        <taxon>Chaetocerotophycidae</taxon>
        <taxon>Chaetocerotales</taxon>
        <taxon>Chaetocerotaceae</taxon>
        <taxon>Chaetoceros</taxon>
    </lineage>
</organism>
<feature type="compositionally biased region" description="Low complexity" evidence="1">
    <location>
        <begin position="134"/>
        <end position="143"/>
    </location>
</feature>
<name>A0A7S3VB24_9STRA</name>